<accession>A0A9N9MLZ7</accession>
<evidence type="ECO:0000313" key="2">
    <source>
        <dbReference type="EMBL" id="CAG9766421.1"/>
    </source>
</evidence>
<proteinExistence type="predicted"/>
<feature type="region of interest" description="Disordered" evidence="1">
    <location>
        <begin position="1"/>
        <end position="55"/>
    </location>
</feature>
<evidence type="ECO:0000256" key="1">
    <source>
        <dbReference type="SAM" id="MobiDB-lite"/>
    </source>
</evidence>
<sequence length="189" mass="21971">MSPKPKATSSKKSKSTLVEPPKQRKAPSKPSKKPKNPESTQAPRKKLKSTNPETETNILPQICNKHWDKFENDLKTREVDKITEKVNLCAARMHGFEVYNTHFLSLPFLRLAIVDCLLNRKWDNLLRLVIRLSRNYMDPVFRMPIRHLCQILKTYHPAIRGTEIADQINLVVEKFEKKSETRKNLTNVV</sequence>
<keyword evidence="3" id="KW-1185">Reference proteome</keyword>
<reference evidence="2" key="1">
    <citation type="submission" date="2022-01" db="EMBL/GenBank/DDBJ databases">
        <authorList>
            <person name="King R."/>
        </authorList>
    </citation>
    <scope>NUCLEOTIDE SEQUENCE</scope>
</reference>
<dbReference type="EMBL" id="OU892279">
    <property type="protein sequence ID" value="CAG9766421.1"/>
    <property type="molecule type" value="Genomic_DNA"/>
</dbReference>
<gene>
    <name evidence="2" type="ORF">CEUTPL_LOCUS7005</name>
</gene>
<organism evidence="2 3">
    <name type="scientific">Ceutorhynchus assimilis</name>
    <name type="common">cabbage seed weevil</name>
    <dbReference type="NCBI Taxonomy" id="467358"/>
    <lineage>
        <taxon>Eukaryota</taxon>
        <taxon>Metazoa</taxon>
        <taxon>Ecdysozoa</taxon>
        <taxon>Arthropoda</taxon>
        <taxon>Hexapoda</taxon>
        <taxon>Insecta</taxon>
        <taxon>Pterygota</taxon>
        <taxon>Neoptera</taxon>
        <taxon>Endopterygota</taxon>
        <taxon>Coleoptera</taxon>
        <taxon>Polyphaga</taxon>
        <taxon>Cucujiformia</taxon>
        <taxon>Curculionidae</taxon>
        <taxon>Ceutorhynchinae</taxon>
        <taxon>Ceutorhynchus</taxon>
    </lineage>
</organism>
<name>A0A9N9MLZ7_9CUCU</name>
<dbReference type="Proteomes" id="UP001152799">
    <property type="component" value="Chromosome 3"/>
</dbReference>
<evidence type="ECO:0000313" key="3">
    <source>
        <dbReference type="Proteomes" id="UP001152799"/>
    </source>
</evidence>
<dbReference type="OrthoDB" id="6777886at2759"/>
<feature type="compositionally biased region" description="Basic residues" evidence="1">
    <location>
        <begin position="23"/>
        <end position="34"/>
    </location>
</feature>
<protein>
    <submittedName>
        <fullName evidence="2">Uncharacterized protein</fullName>
    </submittedName>
</protein>
<dbReference type="AlphaFoldDB" id="A0A9N9MLZ7"/>